<sequence length="220" mass="22853">MRRVGRRHLIRAVGGSAAAVLVVVLGSAAWVAASSHGRLYTADTAPSAPVAIVLGARVQDGEPSSFLAGRLDAALDLVRRGTVRALLLSGNAAGTSGDELEVMIRYLVSRGVDPDRIVADPYGLTTHDTCRRAVATYGVTTALIVSQDTHAARAVALCRAAGIEAGGVVAPCDCSRRSLLRQFVREMLARPKAVLDVLRGSAPAVQSPPTGAVRRAVEIG</sequence>
<evidence type="ECO:0000259" key="1">
    <source>
        <dbReference type="Pfam" id="PF02698"/>
    </source>
</evidence>
<dbReference type="CDD" id="cd06259">
    <property type="entry name" value="YdcF-like"/>
    <property type="match status" value="1"/>
</dbReference>
<evidence type="ECO:0000313" key="3">
    <source>
        <dbReference type="Proteomes" id="UP000703038"/>
    </source>
</evidence>
<evidence type="ECO:0000313" key="2">
    <source>
        <dbReference type="EMBL" id="MBM7415106.1"/>
    </source>
</evidence>
<feature type="domain" description="DUF218" evidence="1">
    <location>
        <begin position="50"/>
        <end position="188"/>
    </location>
</feature>
<dbReference type="EMBL" id="JAFBBK010000001">
    <property type="protein sequence ID" value="MBM7415106.1"/>
    <property type="molecule type" value="Genomic_DNA"/>
</dbReference>
<gene>
    <name evidence="2" type="ORF">JOE42_001839</name>
</gene>
<dbReference type="PANTHER" id="PTHR30336:SF6">
    <property type="entry name" value="INTEGRAL MEMBRANE PROTEIN"/>
    <property type="match status" value="1"/>
</dbReference>
<name>A0ABS2KT42_9NOCA</name>
<comment type="caution">
    <text evidence="2">The sequence shown here is derived from an EMBL/GenBank/DDBJ whole genome shotgun (WGS) entry which is preliminary data.</text>
</comment>
<dbReference type="InterPro" id="IPR051599">
    <property type="entry name" value="Cell_Envelope_Assoc"/>
</dbReference>
<dbReference type="Pfam" id="PF02698">
    <property type="entry name" value="DUF218"/>
    <property type="match status" value="1"/>
</dbReference>
<dbReference type="Proteomes" id="UP000703038">
    <property type="component" value="Unassembled WGS sequence"/>
</dbReference>
<proteinExistence type="predicted"/>
<protein>
    <submittedName>
        <fullName evidence="2">Vancomycin permeability regulator SanA</fullName>
    </submittedName>
</protein>
<organism evidence="2 3">
    <name type="scientific">Rhodococcoides corynebacterioides</name>
    <dbReference type="NCBI Taxonomy" id="53972"/>
    <lineage>
        <taxon>Bacteria</taxon>
        <taxon>Bacillati</taxon>
        <taxon>Actinomycetota</taxon>
        <taxon>Actinomycetes</taxon>
        <taxon>Mycobacteriales</taxon>
        <taxon>Nocardiaceae</taxon>
        <taxon>Rhodococcoides</taxon>
    </lineage>
</organism>
<dbReference type="PANTHER" id="PTHR30336">
    <property type="entry name" value="INNER MEMBRANE PROTEIN, PROBABLE PERMEASE"/>
    <property type="match status" value="1"/>
</dbReference>
<dbReference type="InterPro" id="IPR003848">
    <property type="entry name" value="DUF218"/>
</dbReference>
<keyword evidence="3" id="KW-1185">Reference proteome</keyword>
<accession>A0ABS2KT42</accession>
<reference evidence="2 3" key="1">
    <citation type="submission" date="2021-01" db="EMBL/GenBank/DDBJ databases">
        <title>Genomics of switchgrass bacterial isolates.</title>
        <authorList>
            <person name="Shade A."/>
        </authorList>
    </citation>
    <scope>NUCLEOTIDE SEQUENCE [LARGE SCALE GENOMIC DNA]</scope>
    <source>
        <strain evidence="2 3">PvP111</strain>
    </source>
</reference>